<evidence type="ECO:0000313" key="2">
    <source>
        <dbReference type="Proteomes" id="UP001054945"/>
    </source>
</evidence>
<evidence type="ECO:0000313" key="1">
    <source>
        <dbReference type="EMBL" id="GIY80128.1"/>
    </source>
</evidence>
<dbReference type="Proteomes" id="UP001054945">
    <property type="component" value="Unassembled WGS sequence"/>
</dbReference>
<name>A0AAV4WCZ5_CAEEX</name>
<dbReference type="EMBL" id="BPLR01015968">
    <property type="protein sequence ID" value="GIY80128.1"/>
    <property type="molecule type" value="Genomic_DNA"/>
</dbReference>
<comment type="caution">
    <text evidence="1">The sequence shown here is derived from an EMBL/GenBank/DDBJ whole genome shotgun (WGS) entry which is preliminary data.</text>
</comment>
<protein>
    <submittedName>
        <fullName evidence="1">Uncharacterized protein</fullName>
    </submittedName>
</protein>
<organism evidence="1 2">
    <name type="scientific">Caerostris extrusa</name>
    <name type="common">Bark spider</name>
    <name type="synonym">Caerostris bankana</name>
    <dbReference type="NCBI Taxonomy" id="172846"/>
    <lineage>
        <taxon>Eukaryota</taxon>
        <taxon>Metazoa</taxon>
        <taxon>Ecdysozoa</taxon>
        <taxon>Arthropoda</taxon>
        <taxon>Chelicerata</taxon>
        <taxon>Arachnida</taxon>
        <taxon>Araneae</taxon>
        <taxon>Araneomorphae</taxon>
        <taxon>Entelegynae</taxon>
        <taxon>Araneoidea</taxon>
        <taxon>Araneidae</taxon>
        <taxon>Caerostris</taxon>
    </lineage>
</organism>
<reference evidence="1 2" key="1">
    <citation type="submission" date="2021-06" db="EMBL/GenBank/DDBJ databases">
        <title>Caerostris extrusa draft genome.</title>
        <authorList>
            <person name="Kono N."/>
            <person name="Arakawa K."/>
        </authorList>
    </citation>
    <scope>NUCLEOTIDE SEQUENCE [LARGE SCALE GENOMIC DNA]</scope>
</reference>
<accession>A0AAV4WCZ5</accession>
<dbReference type="AlphaFoldDB" id="A0AAV4WCZ5"/>
<gene>
    <name evidence="1" type="ORF">CEXT_352981</name>
</gene>
<proteinExistence type="predicted"/>
<sequence>MALLCRPEVCRPEPSPNHTVKDRQIITKGSIYRVSFIKEKAFLKTYLIKANVSMQNKLYQCGIVEEPGSPAARRHH</sequence>
<keyword evidence="2" id="KW-1185">Reference proteome</keyword>